<dbReference type="GO" id="GO:0005886">
    <property type="term" value="C:plasma membrane"/>
    <property type="evidence" value="ECO:0007669"/>
    <property type="project" value="UniProtKB-SubCell"/>
</dbReference>
<dbReference type="SUPFAM" id="SSF51445">
    <property type="entry name" value="(Trans)glycosidases"/>
    <property type="match status" value="1"/>
</dbReference>
<evidence type="ECO:0000256" key="11">
    <source>
        <dbReference type="ARBA" id="ARBA00023288"/>
    </source>
</evidence>
<evidence type="ECO:0000256" key="12">
    <source>
        <dbReference type="ARBA" id="ARBA00023295"/>
    </source>
</evidence>
<evidence type="ECO:0000256" key="1">
    <source>
        <dbReference type="ARBA" id="ARBA00004609"/>
    </source>
</evidence>
<dbReference type="OMA" id="AYTIVVF"/>
<dbReference type="GO" id="GO:0004553">
    <property type="term" value="F:hydrolase activity, hydrolyzing O-glycosyl compounds"/>
    <property type="evidence" value="ECO:0007669"/>
    <property type="project" value="InterPro"/>
</dbReference>
<comment type="similarity">
    <text evidence="2 13">Belongs to the glycosyl hydrolase 17 family.</text>
</comment>
<feature type="transmembrane region" description="Helical" evidence="14">
    <location>
        <begin position="259"/>
        <end position="280"/>
    </location>
</feature>
<evidence type="ECO:0000256" key="5">
    <source>
        <dbReference type="ARBA" id="ARBA00022729"/>
    </source>
</evidence>
<keyword evidence="8 14" id="KW-0472">Membrane</keyword>
<dbReference type="InterPro" id="IPR017853">
    <property type="entry name" value="GH"/>
</dbReference>
<evidence type="ECO:0000313" key="17">
    <source>
        <dbReference type="Proteomes" id="UP000004994"/>
    </source>
</evidence>
<evidence type="ECO:0000256" key="6">
    <source>
        <dbReference type="ARBA" id="ARBA00022801"/>
    </source>
</evidence>
<evidence type="ECO:0000256" key="9">
    <source>
        <dbReference type="ARBA" id="ARBA00023157"/>
    </source>
</evidence>
<dbReference type="GO" id="GO:0009506">
    <property type="term" value="C:plasmodesma"/>
    <property type="evidence" value="ECO:0007669"/>
    <property type="project" value="UniProtKB-ARBA"/>
</dbReference>
<dbReference type="AlphaFoldDB" id="A0A3Q7E7H8"/>
<evidence type="ECO:0000256" key="14">
    <source>
        <dbReference type="SAM" id="Phobius"/>
    </source>
</evidence>
<keyword evidence="6" id="KW-0378">Hydrolase</keyword>
<accession>A0A3Q7E7H8</accession>
<evidence type="ECO:0000256" key="8">
    <source>
        <dbReference type="ARBA" id="ARBA00023136"/>
    </source>
</evidence>
<dbReference type="STRING" id="4081.A0A3Q7E7H8"/>
<keyword evidence="7" id="KW-0611">Plant defense</keyword>
<dbReference type="GO" id="GO:0005975">
    <property type="term" value="P:carbohydrate metabolic process"/>
    <property type="evidence" value="ECO:0007669"/>
    <property type="project" value="InterPro"/>
</dbReference>
<dbReference type="InterPro" id="IPR044788">
    <property type="entry name" value="X8_dom_prot"/>
</dbReference>
<dbReference type="Proteomes" id="UP000004994">
    <property type="component" value="Chromosome 1"/>
</dbReference>
<evidence type="ECO:0000313" key="16">
    <source>
        <dbReference type="EnsemblPlants" id="Solyc01g005830.3.1"/>
    </source>
</evidence>
<sequence length="281" mass="29789">MVLMTLKPWLAISILFSFFISNLIGAFVGVNIGTDVTNLPPASDVVALLKARQITHVRLFNADAHMLNALANTSIEVIIGVTNEEVLGIGESPSTAAAWVNRNVAAYMPGTNITYIFSTNGSDVYSLGLGSSDSISNNSSSAFCVAKPGADENKLQDGINWACGQGRANCSAIQSGQPCYFPDTIQNHASYAYNDYYQRMHSLGGTCDFDGTATMTTQDPSSRTCKFTGSSNSGGVFPPAAFGPIVAPTSQSSTIRSPVIAYTIVVFLALLILDVNAHFVF</sequence>
<dbReference type="Gene3D" id="1.20.58.1040">
    <property type="match status" value="1"/>
</dbReference>
<dbReference type="Pfam" id="PF00332">
    <property type="entry name" value="Glyco_hydro_17"/>
    <property type="match status" value="1"/>
</dbReference>
<reference evidence="16" key="1">
    <citation type="journal article" date="2012" name="Nature">
        <title>The tomato genome sequence provides insights into fleshy fruit evolution.</title>
        <authorList>
            <consortium name="Tomato Genome Consortium"/>
        </authorList>
    </citation>
    <scope>NUCLEOTIDE SEQUENCE [LARGE SCALE GENOMIC DNA]</scope>
    <source>
        <strain evidence="16">cv. Heinz 1706</strain>
    </source>
</reference>
<feature type="domain" description="X8" evidence="15">
    <location>
        <begin position="142"/>
        <end position="227"/>
    </location>
</feature>
<dbReference type="PANTHER" id="PTHR31044:SF127">
    <property type="entry name" value="X8 DOMAIN-CONTAINING PROTEIN"/>
    <property type="match status" value="1"/>
</dbReference>
<keyword evidence="5" id="KW-0732">Signal</keyword>
<keyword evidence="14" id="KW-1133">Transmembrane helix</keyword>
<keyword evidence="10" id="KW-0325">Glycoprotein</keyword>
<evidence type="ECO:0000256" key="2">
    <source>
        <dbReference type="ARBA" id="ARBA00008773"/>
    </source>
</evidence>
<dbReference type="Pfam" id="PF07983">
    <property type="entry name" value="X8"/>
    <property type="match status" value="1"/>
</dbReference>
<dbReference type="FunFam" id="1.20.58.1040:FF:000001">
    <property type="entry name" value="Glucan endo-1,3-beta-glucosidase 4"/>
    <property type="match status" value="1"/>
</dbReference>
<evidence type="ECO:0000259" key="15">
    <source>
        <dbReference type="SMART" id="SM00768"/>
    </source>
</evidence>
<keyword evidence="4" id="KW-0336">GPI-anchor</keyword>
<evidence type="ECO:0000256" key="3">
    <source>
        <dbReference type="ARBA" id="ARBA00022475"/>
    </source>
</evidence>
<keyword evidence="17" id="KW-1185">Reference proteome</keyword>
<keyword evidence="12" id="KW-0326">Glycosidase</keyword>
<dbReference type="InterPro" id="IPR012946">
    <property type="entry name" value="X8"/>
</dbReference>
<keyword evidence="3" id="KW-1003">Cell membrane</keyword>
<keyword evidence="14" id="KW-0812">Transmembrane</keyword>
<dbReference type="PANTHER" id="PTHR31044">
    <property type="entry name" value="BETA-1,3 GLUCANASE"/>
    <property type="match status" value="1"/>
</dbReference>
<dbReference type="InParanoid" id="A0A3Q7E7H8"/>
<keyword evidence="11" id="KW-0449">Lipoprotein</keyword>
<dbReference type="Gene3D" id="3.20.20.80">
    <property type="entry name" value="Glycosidases"/>
    <property type="match status" value="1"/>
</dbReference>
<reference evidence="16" key="2">
    <citation type="submission" date="2019-01" db="UniProtKB">
        <authorList>
            <consortium name="EnsemblPlants"/>
        </authorList>
    </citation>
    <scope>IDENTIFICATION</scope>
    <source>
        <strain evidence="16">cv. Heinz 1706</strain>
    </source>
</reference>
<dbReference type="GO" id="GO:0098552">
    <property type="term" value="C:side of membrane"/>
    <property type="evidence" value="ECO:0007669"/>
    <property type="project" value="UniProtKB-KW"/>
</dbReference>
<keyword evidence="9" id="KW-1015">Disulfide bond</keyword>
<organism evidence="16">
    <name type="scientific">Solanum lycopersicum</name>
    <name type="common">Tomato</name>
    <name type="synonym">Lycopersicon esculentum</name>
    <dbReference type="NCBI Taxonomy" id="4081"/>
    <lineage>
        <taxon>Eukaryota</taxon>
        <taxon>Viridiplantae</taxon>
        <taxon>Streptophyta</taxon>
        <taxon>Embryophyta</taxon>
        <taxon>Tracheophyta</taxon>
        <taxon>Spermatophyta</taxon>
        <taxon>Magnoliopsida</taxon>
        <taxon>eudicotyledons</taxon>
        <taxon>Gunneridae</taxon>
        <taxon>Pentapetalae</taxon>
        <taxon>asterids</taxon>
        <taxon>lamiids</taxon>
        <taxon>Solanales</taxon>
        <taxon>Solanaceae</taxon>
        <taxon>Solanoideae</taxon>
        <taxon>Solaneae</taxon>
        <taxon>Solanum</taxon>
        <taxon>Solanum subgen. Lycopersicon</taxon>
    </lineage>
</organism>
<dbReference type="InterPro" id="IPR000490">
    <property type="entry name" value="Glyco_hydro_17"/>
</dbReference>
<dbReference type="EnsemblPlants" id="Solyc01g005830.3.1">
    <property type="protein sequence ID" value="Solyc01g005830.3.1"/>
    <property type="gene ID" value="Solyc01g005830.3"/>
</dbReference>
<name>A0A3Q7E7H8_SOLLC</name>
<evidence type="ECO:0000256" key="10">
    <source>
        <dbReference type="ARBA" id="ARBA00023180"/>
    </source>
</evidence>
<evidence type="ECO:0000256" key="13">
    <source>
        <dbReference type="RuleBase" id="RU004335"/>
    </source>
</evidence>
<dbReference type="Gramene" id="Solyc01g005830.3.1">
    <property type="protein sequence ID" value="Solyc01g005830.3.1"/>
    <property type="gene ID" value="Solyc01g005830.3"/>
</dbReference>
<evidence type="ECO:0000256" key="7">
    <source>
        <dbReference type="ARBA" id="ARBA00022821"/>
    </source>
</evidence>
<dbReference type="PaxDb" id="4081-Solyc01g005830.2.1"/>
<evidence type="ECO:0000256" key="4">
    <source>
        <dbReference type="ARBA" id="ARBA00022622"/>
    </source>
</evidence>
<dbReference type="SMART" id="SM00768">
    <property type="entry name" value="X8"/>
    <property type="match status" value="1"/>
</dbReference>
<proteinExistence type="inferred from homology"/>
<dbReference type="GO" id="GO:0006952">
    <property type="term" value="P:defense response"/>
    <property type="evidence" value="ECO:0007669"/>
    <property type="project" value="UniProtKB-KW"/>
</dbReference>
<comment type="subcellular location">
    <subcellularLocation>
        <location evidence="1">Cell membrane</location>
        <topology evidence="1">Lipid-anchor</topology>
        <topology evidence="1">GPI-anchor</topology>
    </subcellularLocation>
</comment>
<protein>
    <recommendedName>
        <fullName evidence="15">X8 domain-containing protein</fullName>
    </recommendedName>
</protein>